<organism evidence="2 3">
    <name type="scientific">Nesidiocoris tenuis</name>
    <dbReference type="NCBI Taxonomy" id="355587"/>
    <lineage>
        <taxon>Eukaryota</taxon>
        <taxon>Metazoa</taxon>
        <taxon>Ecdysozoa</taxon>
        <taxon>Arthropoda</taxon>
        <taxon>Hexapoda</taxon>
        <taxon>Insecta</taxon>
        <taxon>Pterygota</taxon>
        <taxon>Neoptera</taxon>
        <taxon>Paraneoptera</taxon>
        <taxon>Hemiptera</taxon>
        <taxon>Heteroptera</taxon>
        <taxon>Panheteroptera</taxon>
        <taxon>Cimicomorpha</taxon>
        <taxon>Miridae</taxon>
        <taxon>Dicyphina</taxon>
        <taxon>Nesidiocoris</taxon>
    </lineage>
</organism>
<evidence type="ECO:0000313" key="3">
    <source>
        <dbReference type="Proteomes" id="UP000479000"/>
    </source>
</evidence>
<keyword evidence="3" id="KW-1185">Reference proteome</keyword>
<sequence length="193" mass="21815">MSYSRGSSLNDFLVEFDKFISDLKSVRSVIDKKEYITQLCTLSAMPREFSAVITSIDNINYVIILHTNPEGVSCDFVRNRPLAEEERLKKVESSENDRNFDSGNAFRGIGRRRIVNRNSNSNFGNFREAGDGHFGFGSPQHRRTGTGPSRSVANRGRGFSPWRRAGMQEESVERVDHEHTCVRSVPIGELVPM</sequence>
<gene>
    <name evidence="2" type="ORF">NTEN_LOCUS21320</name>
</gene>
<name>A0A6H5HJJ7_9HEMI</name>
<dbReference type="Proteomes" id="UP000479000">
    <property type="component" value="Unassembled WGS sequence"/>
</dbReference>
<evidence type="ECO:0000313" key="2">
    <source>
        <dbReference type="EMBL" id="CAB0017288.1"/>
    </source>
</evidence>
<dbReference type="AlphaFoldDB" id="A0A6H5HJJ7"/>
<proteinExistence type="predicted"/>
<evidence type="ECO:0000256" key="1">
    <source>
        <dbReference type="SAM" id="MobiDB-lite"/>
    </source>
</evidence>
<accession>A0A6H5HJJ7</accession>
<feature type="region of interest" description="Disordered" evidence="1">
    <location>
        <begin position="136"/>
        <end position="160"/>
    </location>
</feature>
<protein>
    <submittedName>
        <fullName evidence="2">Uncharacterized protein</fullName>
    </submittedName>
</protein>
<reference evidence="2 3" key="1">
    <citation type="submission" date="2020-02" db="EMBL/GenBank/DDBJ databases">
        <authorList>
            <person name="Ferguson B K."/>
        </authorList>
    </citation>
    <scope>NUCLEOTIDE SEQUENCE [LARGE SCALE GENOMIC DNA]</scope>
</reference>
<dbReference type="EMBL" id="CADCXU010031120">
    <property type="protein sequence ID" value="CAB0017288.1"/>
    <property type="molecule type" value="Genomic_DNA"/>
</dbReference>